<protein>
    <submittedName>
        <fullName evidence="1">Uncharacterized protein</fullName>
    </submittedName>
</protein>
<keyword evidence="2" id="KW-1185">Reference proteome</keyword>
<dbReference type="RefSeq" id="WP_310284058.1">
    <property type="nucleotide sequence ID" value="NZ_JAVDWQ010000023.1"/>
</dbReference>
<evidence type="ECO:0000313" key="2">
    <source>
        <dbReference type="Proteomes" id="UP001269081"/>
    </source>
</evidence>
<dbReference type="EMBL" id="JAVDWQ010000023">
    <property type="protein sequence ID" value="MDR7212433.1"/>
    <property type="molecule type" value="Genomic_DNA"/>
</dbReference>
<proteinExistence type="predicted"/>
<accession>A0ABU1YEC1</accession>
<organism evidence="1 2">
    <name type="scientific">Flavobacterium piscis</name>
    <dbReference type="NCBI Taxonomy" id="1114874"/>
    <lineage>
        <taxon>Bacteria</taxon>
        <taxon>Pseudomonadati</taxon>
        <taxon>Bacteroidota</taxon>
        <taxon>Flavobacteriia</taxon>
        <taxon>Flavobacteriales</taxon>
        <taxon>Flavobacteriaceae</taxon>
        <taxon>Flavobacterium</taxon>
    </lineage>
</organism>
<evidence type="ECO:0000313" key="1">
    <source>
        <dbReference type="EMBL" id="MDR7212433.1"/>
    </source>
</evidence>
<sequence>MYIGDGHLSTLYYTVNGYRLYCLHNKIDENLIPEWNIFHDFVAKELGYNESTSGYRNMILEKCIFDEEKALFEFYKLFDLFSENLNSFLNFNLYVA</sequence>
<comment type="caution">
    <text evidence="1">The sequence shown here is derived from an EMBL/GenBank/DDBJ whole genome shotgun (WGS) entry which is preliminary data.</text>
</comment>
<gene>
    <name evidence="1" type="ORF">J2W48_004394</name>
</gene>
<name>A0ABU1YEC1_9FLAO</name>
<reference evidence="1 2" key="1">
    <citation type="submission" date="2023-07" db="EMBL/GenBank/DDBJ databases">
        <title>Sorghum-associated microbial communities from plants grown in Nebraska, USA.</title>
        <authorList>
            <person name="Schachtman D."/>
        </authorList>
    </citation>
    <scope>NUCLEOTIDE SEQUENCE [LARGE SCALE GENOMIC DNA]</scope>
    <source>
        <strain evidence="1 2">4129</strain>
    </source>
</reference>
<dbReference type="Proteomes" id="UP001269081">
    <property type="component" value="Unassembled WGS sequence"/>
</dbReference>